<keyword evidence="2" id="KW-0472">Membrane</keyword>
<dbReference type="AlphaFoldDB" id="R7UW72"/>
<dbReference type="HOGENOM" id="CLU_906869_0_0_1"/>
<accession>R7UW72</accession>
<evidence type="ECO:0000313" key="3">
    <source>
        <dbReference type="EMBL" id="ELU10522.1"/>
    </source>
</evidence>
<name>R7UW72_CAPTE</name>
<feature type="transmembrane region" description="Helical" evidence="2">
    <location>
        <begin position="169"/>
        <end position="195"/>
    </location>
</feature>
<dbReference type="Proteomes" id="UP000014760">
    <property type="component" value="Unassembled WGS sequence"/>
</dbReference>
<sequence length="307" mass="34382">MQGETGSGDVRESSTYPAFWMSQRAIQTEMMMVDERRHVHRQDILAWLCHVDLIPDNKLKKSFRRCTISVAACSVLLALITLGFCVAEMVKVNSYQGRLSYYLATDDESINFTDRDGNQITMDSLPYYLEIYGYERAIITCLSCIQIMGVVTSFGLLRSGFSCMKQYALPWIGHAIINCVFGSVAIILDVIVYSLHSENRAEVTFWVFNLIIQGTNFRAVTSYVNRLPKEGLHQSGVATFDPRDNNAIFTVGESSTSADVPFPLMMTPPTYTEAMADDDYIKPPPTSAADDDDIEQIPVDDPPGYEP</sequence>
<evidence type="ECO:0000313" key="5">
    <source>
        <dbReference type="Proteomes" id="UP000014760"/>
    </source>
</evidence>
<evidence type="ECO:0000256" key="2">
    <source>
        <dbReference type="SAM" id="Phobius"/>
    </source>
</evidence>
<keyword evidence="2" id="KW-1133">Transmembrane helix</keyword>
<reference evidence="4" key="3">
    <citation type="submission" date="2015-06" db="UniProtKB">
        <authorList>
            <consortium name="EnsemblMetazoa"/>
        </authorList>
    </citation>
    <scope>IDENTIFICATION</scope>
</reference>
<dbReference type="EMBL" id="AMQN01006042">
    <property type="status" value="NOT_ANNOTATED_CDS"/>
    <property type="molecule type" value="Genomic_DNA"/>
</dbReference>
<proteinExistence type="predicted"/>
<feature type="transmembrane region" description="Helical" evidence="2">
    <location>
        <begin position="68"/>
        <end position="90"/>
    </location>
</feature>
<evidence type="ECO:0000313" key="4">
    <source>
        <dbReference type="EnsemblMetazoa" id="CapteP223816"/>
    </source>
</evidence>
<dbReference type="EnsemblMetazoa" id="CapteT223816">
    <property type="protein sequence ID" value="CapteP223816"/>
    <property type="gene ID" value="CapteG223816"/>
</dbReference>
<protein>
    <submittedName>
        <fullName evidence="3 4">Uncharacterized protein</fullName>
    </submittedName>
</protein>
<dbReference type="EMBL" id="KB297448">
    <property type="protein sequence ID" value="ELU10522.1"/>
    <property type="molecule type" value="Genomic_DNA"/>
</dbReference>
<feature type="transmembrane region" description="Helical" evidence="2">
    <location>
        <begin position="137"/>
        <end position="157"/>
    </location>
</feature>
<keyword evidence="2" id="KW-0812">Transmembrane</keyword>
<feature type="region of interest" description="Disordered" evidence="1">
    <location>
        <begin position="275"/>
        <end position="307"/>
    </location>
</feature>
<reference evidence="5" key="1">
    <citation type="submission" date="2012-12" db="EMBL/GenBank/DDBJ databases">
        <authorList>
            <person name="Hellsten U."/>
            <person name="Grimwood J."/>
            <person name="Chapman J.A."/>
            <person name="Shapiro H."/>
            <person name="Aerts A."/>
            <person name="Otillar R.P."/>
            <person name="Terry A.Y."/>
            <person name="Boore J.L."/>
            <person name="Simakov O."/>
            <person name="Marletaz F."/>
            <person name="Cho S.-J."/>
            <person name="Edsinger-Gonzales E."/>
            <person name="Havlak P."/>
            <person name="Kuo D.-H."/>
            <person name="Larsson T."/>
            <person name="Lv J."/>
            <person name="Arendt D."/>
            <person name="Savage R."/>
            <person name="Osoegawa K."/>
            <person name="de Jong P."/>
            <person name="Lindberg D.R."/>
            <person name="Seaver E.C."/>
            <person name="Weisblat D.A."/>
            <person name="Putnam N.H."/>
            <person name="Grigoriev I.V."/>
            <person name="Rokhsar D.S."/>
        </authorList>
    </citation>
    <scope>NUCLEOTIDE SEQUENCE</scope>
    <source>
        <strain evidence="5">I ESC-2004</strain>
    </source>
</reference>
<evidence type="ECO:0000256" key="1">
    <source>
        <dbReference type="SAM" id="MobiDB-lite"/>
    </source>
</evidence>
<reference evidence="3 5" key="2">
    <citation type="journal article" date="2013" name="Nature">
        <title>Insights into bilaterian evolution from three spiralian genomes.</title>
        <authorList>
            <person name="Simakov O."/>
            <person name="Marletaz F."/>
            <person name="Cho S.J."/>
            <person name="Edsinger-Gonzales E."/>
            <person name="Havlak P."/>
            <person name="Hellsten U."/>
            <person name="Kuo D.H."/>
            <person name="Larsson T."/>
            <person name="Lv J."/>
            <person name="Arendt D."/>
            <person name="Savage R."/>
            <person name="Osoegawa K."/>
            <person name="de Jong P."/>
            <person name="Grimwood J."/>
            <person name="Chapman J.A."/>
            <person name="Shapiro H."/>
            <person name="Aerts A."/>
            <person name="Otillar R.P."/>
            <person name="Terry A.Y."/>
            <person name="Boore J.L."/>
            <person name="Grigoriev I.V."/>
            <person name="Lindberg D.R."/>
            <person name="Seaver E.C."/>
            <person name="Weisblat D.A."/>
            <person name="Putnam N.H."/>
            <person name="Rokhsar D.S."/>
        </authorList>
    </citation>
    <scope>NUCLEOTIDE SEQUENCE</scope>
    <source>
        <strain evidence="3 5">I ESC-2004</strain>
    </source>
</reference>
<gene>
    <name evidence="3" type="ORF">CAPTEDRAFT_223816</name>
</gene>
<organism evidence="3">
    <name type="scientific">Capitella teleta</name>
    <name type="common">Polychaete worm</name>
    <dbReference type="NCBI Taxonomy" id="283909"/>
    <lineage>
        <taxon>Eukaryota</taxon>
        <taxon>Metazoa</taxon>
        <taxon>Spiralia</taxon>
        <taxon>Lophotrochozoa</taxon>
        <taxon>Annelida</taxon>
        <taxon>Polychaeta</taxon>
        <taxon>Sedentaria</taxon>
        <taxon>Scolecida</taxon>
        <taxon>Capitellidae</taxon>
        <taxon>Capitella</taxon>
    </lineage>
</organism>
<keyword evidence="5" id="KW-1185">Reference proteome</keyword>